<protein>
    <submittedName>
        <fullName evidence="5">Putative RNA silencing suppressor protein</fullName>
    </submittedName>
</protein>
<proteinExistence type="predicted"/>
<keyword evidence="2" id="KW-0945">Host-virus interaction</keyword>
<sequence length="264" mass="30349">MSSSRCTNRQVRIDFNRVFGTIQFINLSRDCVERTFALFAACNSFYFNFFDSEENALENELLLFMRAFLFFLPIVFNFRQWRPYFSGRNNDSVLLSRWAHRLQHFPALGRVGSVWGLHLPQSASVYRSALQRNAATHLSERLVYKSFPHAVSGGWYSLWFKMFANKVESASIPGVRVVPMGHLAAILFNHLANHLLHPEYRGLTIPAHRSYLISCSLIRCGGFGFAEDFCSIAGINYNPHDTPRVLSDIFADFDLEDVEEEGDW</sequence>
<dbReference type="Pfam" id="PF04662">
    <property type="entry name" value="Luteo_PO"/>
    <property type="match status" value="1"/>
</dbReference>
<evidence type="ECO:0000313" key="5">
    <source>
        <dbReference type="EMBL" id="QGY99248.1"/>
    </source>
</evidence>
<keyword evidence="4" id="KW-0899">Viral immunoevasion</keyword>
<dbReference type="GO" id="GO:0052170">
    <property type="term" value="P:symbiont-mediated suppression of host innate immune response"/>
    <property type="evidence" value="ECO:0007669"/>
    <property type="project" value="UniProtKB-KW"/>
</dbReference>
<evidence type="ECO:0000256" key="1">
    <source>
        <dbReference type="ARBA" id="ARBA00022463"/>
    </source>
</evidence>
<dbReference type="EMBL" id="MN600001">
    <property type="protein sequence ID" value="QGY99248.1"/>
    <property type="molecule type" value="Genomic_RNA"/>
</dbReference>
<evidence type="ECO:0000256" key="3">
    <source>
        <dbReference type="ARBA" id="ARBA00022632"/>
    </source>
</evidence>
<gene>
    <name evidence="5" type="primary">P0</name>
</gene>
<name>A0A6B9I567_9VIRU</name>
<evidence type="ECO:0000256" key="2">
    <source>
        <dbReference type="ARBA" id="ARBA00022581"/>
    </source>
</evidence>
<keyword evidence="1" id="KW-0941">Suppressor of RNA silencing</keyword>
<organism evidence="5">
    <name type="scientific">Groundnut rosette assistor virus</name>
    <dbReference type="NCBI Taxonomy" id="33761"/>
    <lineage>
        <taxon>Viruses</taxon>
        <taxon>Riboviria</taxon>
        <taxon>Orthornavirae</taxon>
        <taxon>Pisuviricota</taxon>
        <taxon>Pisoniviricetes</taxon>
        <taxon>Sobelivirales</taxon>
        <taxon>Solemoviridae</taxon>
        <taxon>Polerovirus</taxon>
        <taxon>Polerovirus GRAV</taxon>
    </lineage>
</organism>
<evidence type="ECO:0000256" key="4">
    <source>
        <dbReference type="ARBA" id="ARBA00023280"/>
    </source>
</evidence>
<reference evidence="5" key="1">
    <citation type="journal article" date="2019" name="Virus Res.">
        <title>RNA sequence analysis of diseased groundnut (Arachis hypogaea) reveals the full genome of groundnut rosette assistor virus (GRAV).</title>
        <authorList>
            <person name="Jones S."/>
            <person name="Cowan G."/>
            <person name="MacFarlane S."/>
            <person name="Mukoye B."/>
            <person name="Mangeni B.C."/>
            <person name="Were H."/>
            <person name="Torrance L."/>
        </authorList>
    </citation>
    <scope>NUCLEOTIDE SEQUENCE</scope>
    <source>
        <strain evidence="5">SC7.2</strain>
    </source>
</reference>
<keyword evidence="3" id="KW-1090">Inhibition of host innate immune response by virus</keyword>
<dbReference type="InterPro" id="IPR006755">
    <property type="entry name" value="Virus_P0"/>
</dbReference>
<accession>A0A6B9I567</accession>
<dbReference type="GO" id="GO:0016032">
    <property type="term" value="P:viral process"/>
    <property type="evidence" value="ECO:0007669"/>
    <property type="project" value="InterPro"/>
</dbReference>